<feature type="domain" description="Coiled-coil protein 142 C-terminal" evidence="2">
    <location>
        <begin position="448"/>
        <end position="799"/>
    </location>
</feature>
<reference evidence="3 4" key="1">
    <citation type="submission" date="2021-06" db="EMBL/GenBank/DDBJ databases">
        <title>A haploid diamondback moth (Plutella xylostella L.) genome assembly resolves 31 chromosomes and identifies a diamide resistance mutation.</title>
        <authorList>
            <person name="Ward C.M."/>
            <person name="Perry K.D."/>
            <person name="Baker G."/>
            <person name="Powis K."/>
            <person name="Heckel D.G."/>
            <person name="Baxter S.W."/>
        </authorList>
    </citation>
    <scope>NUCLEOTIDE SEQUENCE [LARGE SCALE GENOMIC DNA]</scope>
    <source>
        <strain evidence="3 4">LV</strain>
        <tissue evidence="3">Single pupa</tissue>
    </source>
</reference>
<gene>
    <name evidence="3" type="ORF">JYU34_013571</name>
</gene>
<dbReference type="PANTHER" id="PTHR21436:SF2">
    <property type="entry name" value="COILED-COIL DOMAIN-CONTAINING PROTEIN 142"/>
    <property type="match status" value="1"/>
</dbReference>
<dbReference type="InterPro" id="IPR026700">
    <property type="entry name" value="CCDC142"/>
</dbReference>
<evidence type="ECO:0000259" key="2">
    <source>
        <dbReference type="Pfam" id="PF14923"/>
    </source>
</evidence>
<evidence type="ECO:0000313" key="4">
    <source>
        <dbReference type="Proteomes" id="UP000823941"/>
    </source>
</evidence>
<organism evidence="3 4">
    <name type="scientific">Plutella xylostella</name>
    <name type="common">Diamondback moth</name>
    <name type="synonym">Plutella maculipennis</name>
    <dbReference type="NCBI Taxonomy" id="51655"/>
    <lineage>
        <taxon>Eukaryota</taxon>
        <taxon>Metazoa</taxon>
        <taxon>Ecdysozoa</taxon>
        <taxon>Arthropoda</taxon>
        <taxon>Hexapoda</taxon>
        <taxon>Insecta</taxon>
        <taxon>Pterygota</taxon>
        <taxon>Neoptera</taxon>
        <taxon>Endopterygota</taxon>
        <taxon>Lepidoptera</taxon>
        <taxon>Glossata</taxon>
        <taxon>Ditrysia</taxon>
        <taxon>Yponomeutoidea</taxon>
        <taxon>Plutellidae</taxon>
        <taxon>Plutella</taxon>
    </lineage>
</organism>
<feature type="coiled-coil region" evidence="1">
    <location>
        <begin position="333"/>
        <end position="360"/>
    </location>
</feature>
<dbReference type="PANTHER" id="PTHR21436">
    <property type="entry name" value="COILED-COIL DOMAIN-CONTAINING PROTEIN 142"/>
    <property type="match status" value="1"/>
</dbReference>
<name>A0ABQ7QA49_PLUXY</name>
<proteinExistence type="predicted"/>
<keyword evidence="4" id="KW-1185">Reference proteome</keyword>
<dbReference type="InterPro" id="IPR055350">
    <property type="entry name" value="CCDC142_C"/>
</dbReference>
<protein>
    <recommendedName>
        <fullName evidence="2">Coiled-coil protein 142 C-terminal domain-containing protein</fullName>
    </recommendedName>
</protein>
<keyword evidence="1" id="KW-0175">Coiled coil</keyword>
<dbReference type="Pfam" id="PF14923">
    <property type="entry name" value="CCDC142"/>
    <property type="match status" value="1"/>
</dbReference>
<sequence length="862" mass="97986">MMAICKLLYKCLRAAPRRRCQAPATPDIDLIHPKLCSCLEHSVISLGCEAEGSQPASSYVFNILGIMTATKVVSKKWISEETPEELELFQYCVEMDRVCYAVTRVIIDADNKWKGCNSSHNVSLSNRGYIMGLVNIQVLDQIIEYLAKVVKSLYKLNPRLARLKKDNGLIHSKQEHMFDKLCSTRFIMLQAIKGLIETILNNCLHREDTRKMIESALSLIGLYNQMIGLSYKKFAAKFSICSNTYPTIISEIKPITLTKIVQILAKSRVEINCHRLINCLIKIYQPEEHGDDASSTTTSESLEIYHTLTKHITPPTSTVSRQMTTEKRREAFTENKKAKMKQAQSLIEKKNEQNKKLSELMCLQNSDCEVDYTSLLQNECIMEKYSTEENVNGILQSEEMYIEILLDTVSNMAPKLLGTNGVKKLKSGRIHASKKAAKKVTEYYQNVLWGDVGTCLEHIVLWWSTCPLATRSPNTSQNLREWLFLTFNVNNTPELILAALRILADALGCHVTSTSWDKHFGYCTGSGANFALMLHELVTLSNQCEVTWEYILGAPLEDLPIVEQIPILHRLDHSVHTYRLWCLAETRRLANTWQMDDFFRINHNDMQACMEQLINLRFADHTVTIESGKIGVHENVCAKMREKLVSEVKANILKLKEATEEITAVLASVCATTSLAHLTMMFPTNYEWRQVTRPPDAVFSSYVHEFLDTMLLPVTKATSDLTALNMILRIMGESWLHHIYVAKVKFSKDAAVQLLADFNEVRNWLTACKYLTPAAKKQMLQNEVLRRCEGVGRLLLHAPGDLISMQDSTMQSAQQLRKDENDAPEQLMPAEMYVPNQKQWLTLRANKMKGPLAFSLCCIVFS</sequence>
<evidence type="ECO:0000313" key="3">
    <source>
        <dbReference type="EMBL" id="KAG7302110.1"/>
    </source>
</evidence>
<accession>A0ABQ7QA49</accession>
<evidence type="ECO:0000256" key="1">
    <source>
        <dbReference type="SAM" id="Coils"/>
    </source>
</evidence>
<dbReference type="EMBL" id="JAHIBW010000018">
    <property type="protein sequence ID" value="KAG7302110.1"/>
    <property type="molecule type" value="Genomic_DNA"/>
</dbReference>
<comment type="caution">
    <text evidence="3">The sequence shown here is derived from an EMBL/GenBank/DDBJ whole genome shotgun (WGS) entry which is preliminary data.</text>
</comment>
<dbReference type="Proteomes" id="UP000823941">
    <property type="component" value="Chromosome 18"/>
</dbReference>